<dbReference type="RefSeq" id="WP_160592460.1">
    <property type="nucleotide sequence ID" value="NZ_CP047895.1"/>
</dbReference>
<dbReference type="AlphaFoldDB" id="A0A7Z2NVK7"/>
<proteinExistence type="predicted"/>
<reference evidence="1 2" key="1">
    <citation type="submission" date="2020-01" db="EMBL/GenBank/DDBJ databases">
        <title>Sphingomonas sp. C33 whole genome sequece.</title>
        <authorList>
            <person name="Park C."/>
        </authorList>
    </citation>
    <scope>NUCLEOTIDE SEQUENCE [LARGE SCALE GENOMIC DNA]</scope>
    <source>
        <strain evidence="1 2">C33</strain>
    </source>
</reference>
<gene>
    <name evidence="1" type="ORF">GVO57_06350</name>
</gene>
<dbReference type="Proteomes" id="UP000464468">
    <property type="component" value="Chromosome"/>
</dbReference>
<keyword evidence="2" id="KW-1185">Reference proteome</keyword>
<dbReference type="EMBL" id="CP047895">
    <property type="protein sequence ID" value="QHL90532.1"/>
    <property type="molecule type" value="Genomic_DNA"/>
</dbReference>
<protein>
    <submittedName>
        <fullName evidence="1">Uncharacterized protein</fullName>
    </submittedName>
</protein>
<evidence type="ECO:0000313" key="2">
    <source>
        <dbReference type="Proteomes" id="UP000464468"/>
    </source>
</evidence>
<dbReference type="KEGG" id="schy:GVO57_06350"/>
<evidence type="ECO:0000313" key="1">
    <source>
        <dbReference type="EMBL" id="QHL90532.1"/>
    </source>
</evidence>
<accession>A0A7Z2NVK7</accession>
<sequence>MTVSQMQATAAFRFVLTIHHVLQADSSVFSERLNPNKIDAALIYAESRFITTELISNTATVLFGSLVEIKPGRLRGSHWPAPHNPVCAVAVRADEAGREC</sequence>
<name>A0A7Z2NVK7_9SPHN</name>
<organism evidence="1 2">
    <name type="scientific">Sphingomonas changnyeongensis</name>
    <dbReference type="NCBI Taxonomy" id="2698679"/>
    <lineage>
        <taxon>Bacteria</taxon>
        <taxon>Pseudomonadati</taxon>
        <taxon>Pseudomonadota</taxon>
        <taxon>Alphaproteobacteria</taxon>
        <taxon>Sphingomonadales</taxon>
        <taxon>Sphingomonadaceae</taxon>
        <taxon>Sphingomonas</taxon>
    </lineage>
</organism>